<evidence type="ECO:0000256" key="12">
    <source>
        <dbReference type="ARBA" id="ARBA00023136"/>
    </source>
</evidence>
<feature type="binding site" description="axial binding residue" evidence="13">
    <location>
        <position position="222"/>
    </location>
    <ligand>
        <name>heme</name>
        <dbReference type="ChEBI" id="CHEBI:30413"/>
    </ligand>
    <ligandPart>
        <name>Fe</name>
        <dbReference type="ChEBI" id="CHEBI:18248"/>
    </ligandPart>
</feature>
<comment type="caution">
    <text evidence="15">The sequence shown here is derived from an EMBL/GenBank/DDBJ whole genome shotgun (WGS) entry which is preliminary data.</text>
</comment>
<evidence type="ECO:0000256" key="5">
    <source>
        <dbReference type="ARBA" id="ARBA00022617"/>
    </source>
</evidence>
<keyword evidence="9" id="KW-0560">Oxidoreductase</keyword>
<evidence type="ECO:0000256" key="2">
    <source>
        <dbReference type="ARBA" id="ARBA00004370"/>
    </source>
</evidence>
<evidence type="ECO:0000256" key="13">
    <source>
        <dbReference type="PIRSR" id="PIRSR602401-1"/>
    </source>
</evidence>
<dbReference type="EMBL" id="JAACJJ010000002">
    <property type="protein sequence ID" value="KAF5329717.1"/>
    <property type="molecule type" value="Genomic_DNA"/>
</dbReference>
<dbReference type="GO" id="GO:0004497">
    <property type="term" value="F:monooxygenase activity"/>
    <property type="evidence" value="ECO:0007669"/>
    <property type="project" value="UniProtKB-KW"/>
</dbReference>
<comment type="similarity">
    <text evidence="4">Belongs to the cytochrome P450 family.</text>
</comment>
<comment type="pathway">
    <text evidence="3">Secondary metabolite biosynthesis; terpenoid biosynthesis.</text>
</comment>
<keyword evidence="12" id="KW-0472">Membrane</keyword>
<evidence type="ECO:0000256" key="4">
    <source>
        <dbReference type="ARBA" id="ARBA00010617"/>
    </source>
</evidence>
<dbReference type="PANTHER" id="PTHR24305:SF166">
    <property type="entry name" value="CYTOCHROME P450 12A4, MITOCHONDRIAL-RELATED"/>
    <property type="match status" value="1"/>
</dbReference>
<dbReference type="InterPro" id="IPR001128">
    <property type="entry name" value="Cyt_P450"/>
</dbReference>
<feature type="region of interest" description="Disordered" evidence="14">
    <location>
        <begin position="283"/>
        <end position="303"/>
    </location>
</feature>
<accession>A0A8H5BUC0</accession>
<sequence length="303" mass="33871">MSRAVPAFTDGMNRLNKLGVDQGIRRSSLELKHKDLFYHMAENAPPGMSGLDTIIPNVILAIVAGSDTSTSVLTNAVQLLLSHAEAYQRLQREIDEAFNENGIPDIDVDGELNRFSDTLSGLKCLNGVINEALRLFPAVPTGLQRAPAKNSGGRILKGDRNMDIYLAEGNAITVSPYSVHRDEKNFSPRPNNFIPERWFSSDSSYKTSRDAFIPFSYGPQNCVGRPLALMELRYTLATMFRNFNLEFDYSKYSREKWSEELVDRYTLSNGKLHVKATLRTREMRGLESTPSISGPNADLTQSQ</sequence>
<dbReference type="GO" id="GO:0005506">
    <property type="term" value="F:iron ion binding"/>
    <property type="evidence" value="ECO:0007669"/>
    <property type="project" value="InterPro"/>
</dbReference>
<comment type="subcellular location">
    <subcellularLocation>
        <location evidence="2">Membrane</location>
    </subcellularLocation>
</comment>
<evidence type="ECO:0000313" key="15">
    <source>
        <dbReference type="EMBL" id="KAF5329717.1"/>
    </source>
</evidence>
<evidence type="ECO:0000256" key="14">
    <source>
        <dbReference type="SAM" id="MobiDB-lite"/>
    </source>
</evidence>
<dbReference type="AlphaFoldDB" id="A0A8H5BUC0"/>
<keyword evidence="5 13" id="KW-0349">Heme</keyword>
<dbReference type="Proteomes" id="UP000567179">
    <property type="component" value="Unassembled WGS sequence"/>
</dbReference>
<keyword evidence="11" id="KW-0503">Monooxygenase</keyword>
<organism evidence="15 16">
    <name type="scientific">Psilocybe cf. subviscida</name>
    <dbReference type="NCBI Taxonomy" id="2480587"/>
    <lineage>
        <taxon>Eukaryota</taxon>
        <taxon>Fungi</taxon>
        <taxon>Dikarya</taxon>
        <taxon>Basidiomycota</taxon>
        <taxon>Agaricomycotina</taxon>
        <taxon>Agaricomycetes</taxon>
        <taxon>Agaricomycetidae</taxon>
        <taxon>Agaricales</taxon>
        <taxon>Agaricineae</taxon>
        <taxon>Strophariaceae</taxon>
        <taxon>Psilocybe</taxon>
    </lineage>
</organism>
<dbReference type="Pfam" id="PF00067">
    <property type="entry name" value="p450"/>
    <property type="match status" value="1"/>
</dbReference>
<evidence type="ECO:0000256" key="11">
    <source>
        <dbReference type="ARBA" id="ARBA00023033"/>
    </source>
</evidence>
<dbReference type="InterPro" id="IPR050121">
    <property type="entry name" value="Cytochrome_P450_monoxygenase"/>
</dbReference>
<dbReference type="OrthoDB" id="6692864at2759"/>
<dbReference type="PANTHER" id="PTHR24305">
    <property type="entry name" value="CYTOCHROME P450"/>
    <property type="match status" value="1"/>
</dbReference>
<dbReference type="Gene3D" id="1.10.630.10">
    <property type="entry name" value="Cytochrome P450"/>
    <property type="match status" value="1"/>
</dbReference>
<dbReference type="PRINTS" id="PR00385">
    <property type="entry name" value="P450"/>
</dbReference>
<reference evidence="15 16" key="1">
    <citation type="journal article" date="2020" name="ISME J.">
        <title>Uncovering the hidden diversity of litter-decomposition mechanisms in mushroom-forming fungi.</title>
        <authorList>
            <person name="Floudas D."/>
            <person name="Bentzer J."/>
            <person name="Ahren D."/>
            <person name="Johansson T."/>
            <person name="Persson P."/>
            <person name="Tunlid A."/>
        </authorList>
    </citation>
    <scope>NUCLEOTIDE SEQUENCE [LARGE SCALE GENOMIC DNA]</scope>
    <source>
        <strain evidence="15 16">CBS 101986</strain>
    </source>
</reference>
<proteinExistence type="inferred from homology"/>
<evidence type="ECO:0000256" key="3">
    <source>
        <dbReference type="ARBA" id="ARBA00004721"/>
    </source>
</evidence>
<evidence type="ECO:0000256" key="8">
    <source>
        <dbReference type="ARBA" id="ARBA00022989"/>
    </source>
</evidence>
<dbReference type="InterPro" id="IPR002401">
    <property type="entry name" value="Cyt_P450_E_grp-I"/>
</dbReference>
<keyword evidence="7 13" id="KW-0479">Metal-binding</keyword>
<keyword evidence="8" id="KW-1133">Transmembrane helix</keyword>
<keyword evidence="6" id="KW-0812">Transmembrane</keyword>
<comment type="cofactor">
    <cofactor evidence="1 13">
        <name>heme</name>
        <dbReference type="ChEBI" id="CHEBI:30413"/>
    </cofactor>
</comment>
<gene>
    <name evidence="15" type="ORF">D9619_009159</name>
</gene>
<evidence type="ECO:0000256" key="1">
    <source>
        <dbReference type="ARBA" id="ARBA00001971"/>
    </source>
</evidence>
<evidence type="ECO:0000313" key="16">
    <source>
        <dbReference type="Proteomes" id="UP000567179"/>
    </source>
</evidence>
<protein>
    <submittedName>
        <fullName evidence="15">Uncharacterized protein</fullName>
    </submittedName>
</protein>
<name>A0A8H5BUC0_9AGAR</name>
<dbReference type="SUPFAM" id="SSF48264">
    <property type="entry name" value="Cytochrome P450"/>
    <property type="match status" value="1"/>
</dbReference>
<dbReference type="PRINTS" id="PR00463">
    <property type="entry name" value="EP450I"/>
</dbReference>
<evidence type="ECO:0000256" key="6">
    <source>
        <dbReference type="ARBA" id="ARBA00022692"/>
    </source>
</evidence>
<dbReference type="InterPro" id="IPR036396">
    <property type="entry name" value="Cyt_P450_sf"/>
</dbReference>
<evidence type="ECO:0000256" key="10">
    <source>
        <dbReference type="ARBA" id="ARBA00023004"/>
    </source>
</evidence>
<feature type="compositionally biased region" description="Polar residues" evidence="14">
    <location>
        <begin position="288"/>
        <end position="303"/>
    </location>
</feature>
<dbReference type="GO" id="GO:0016020">
    <property type="term" value="C:membrane"/>
    <property type="evidence" value="ECO:0007669"/>
    <property type="project" value="UniProtKB-SubCell"/>
</dbReference>
<keyword evidence="16" id="KW-1185">Reference proteome</keyword>
<evidence type="ECO:0000256" key="7">
    <source>
        <dbReference type="ARBA" id="ARBA00022723"/>
    </source>
</evidence>
<evidence type="ECO:0000256" key="9">
    <source>
        <dbReference type="ARBA" id="ARBA00023002"/>
    </source>
</evidence>
<keyword evidence="10 13" id="KW-0408">Iron</keyword>
<dbReference type="GO" id="GO:0020037">
    <property type="term" value="F:heme binding"/>
    <property type="evidence" value="ECO:0007669"/>
    <property type="project" value="InterPro"/>
</dbReference>
<dbReference type="GO" id="GO:0016705">
    <property type="term" value="F:oxidoreductase activity, acting on paired donors, with incorporation or reduction of molecular oxygen"/>
    <property type="evidence" value="ECO:0007669"/>
    <property type="project" value="InterPro"/>
</dbReference>